<dbReference type="SUPFAM" id="SSF50249">
    <property type="entry name" value="Nucleic acid-binding proteins"/>
    <property type="match status" value="1"/>
</dbReference>
<dbReference type="InterPro" id="IPR002792">
    <property type="entry name" value="TRAM_dom"/>
</dbReference>
<dbReference type="RefSeq" id="WP_120103088.1">
    <property type="nucleotide sequence ID" value="NZ_QKNY01000013.1"/>
</dbReference>
<feature type="region of interest" description="Disordered" evidence="1">
    <location>
        <begin position="95"/>
        <end position="182"/>
    </location>
</feature>
<feature type="compositionally biased region" description="Basic and acidic residues" evidence="1">
    <location>
        <begin position="164"/>
        <end position="175"/>
    </location>
</feature>
<dbReference type="PROSITE" id="PS50926">
    <property type="entry name" value="TRAM"/>
    <property type="match status" value="1"/>
</dbReference>
<keyword evidence="4" id="KW-1185">Reference proteome</keyword>
<dbReference type="OrthoDB" id="199482at2157"/>
<sequence>MANCPLAEDCPSFSERMQGMGCQHYEENRGGAEWCQHYGMPITELKQQPVTPGEEVIVDIDDIHESGAGVGSTEDGFIVFVDGLLPPARAKVRIDRVKGSHARAKKIVERLPLEADEESEEDADADLDDEETDDADTAAATGDDDGDTEESADEEEDTDDSDDSPDRPDRDRLGSRENFWGG</sequence>
<dbReference type="Gene3D" id="2.40.50.140">
    <property type="entry name" value="Nucleic acid-binding proteins"/>
    <property type="match status" value="1"/>
</dbReference>
<name>A0A3A6QAC0_9EURY</name>
<accession>A0A3A6QAC0</accession>
<evidence type="ECO:0000259" key="2">
    <source>
        <dbReference type="PROSITE" id="PS50926"/>
    </source>
</evidence>
<evidence type="ECO:0000313" key="4">
    <source>
        <dbReference type="Proteomes" id="UP000276588"/>
    </source>
</evidence>
<dbReference type="AlphaFoldDB" id="A0A3A6QAC0"/>
<dbReference type="EMBL" id="QKNY01000013">
    <property type="protein sequence ID" value="RJX42837.1"/>
    <property type="molecule type" value="Genomic_DNA"/>
</dbReference>
<feature type="domain" description="TRAM" evidence="2">
    <location>
        <begin position="49"/>
        <end position="108"/>
    </location>
</feature>
<evidence type="ECO:0000256" key="1">
    <source>
        <dbReference type="SAM" id="MobiDB-lite"/>
    </source>
</evidence>
<evidence type="ECO:0000313" key="3">
    <source>
        <dbReference type="EMBL" id="RJX42837.1"/>
    </source>
</evidence>
<organism evidence="3 4">
    <name type="scientific">Halonotius aquaticus</name>
    <dbReference type="NCBI Taxonomy" id="2216978"/>
    <lineage>
        <taxon>Archaea</taxon>
        <taxon>Methanobacteriati</taxon>
        <taxon>Methanobacteriota</taxon>
        <taxon>Stenosarchaea group</taxon>
        <taxon>Halobacteria</taxon>
        <taxon>Halobacteriales</taxon>
        <taxon>Haloferacaceae</taxon>
        <taxon>Halonotius</taxon>
    </lineage>
</organism>
<dbReference type="Proteomes" id="UP000276588">
    <property type="component" value="Unassembled WGS sequence"/>
</dbReference>
<proteinExistence type="predicted"/>
<gene>
    <name evidence="3" type="ORF">DM826_09115</name>
</gene>
<reference evidence="3 4" key="1">
    <citation type="submission" date="2018-06" db="EMBL/GenBank/DDBJ databases">
        <title>Halonotius sp. F13-13 a new haloarchaeeon isolated from a solar saltern from Isla Cristina, Huelva, Spain.</title>
        <authorList>
            <person name="Duran-Viseras A."/>
            <person name="Sanchez-Porro C."/>
            <person name="Ventosa A."/>
        </authorList>
    </citation>
    <scope>NUCLEOTIDE SEQUENCE [LARGE SCALE GENOMIC DNA]</scope>
    <source>
        <strain evidence="3 4">F13-13</strain>
    </source>
</reference>
<comment type="caution">
    <text evidence="3">The sequence shown here is derived from an EMBL/GenBank/DDBJ whole genome shotgun (WGS) entry which is preliminary data.</text>
</comment>
<feature type="compositionally biased region" description="Acidic residues" evidence="1">
    <location>
        <begin position="114"/>
        <end position="163"/>
    </location>
</feature>
<dbReference type="Pfam" id="PF01938">
    <property type="entry name" value="TRAM"/>
    <property type="match status" value="1"/>
</dbReference>
<dbReference type="InterPro" id="IPR012340">
    <property type="entry name" value="NA-bd_OB-fold"/>
</dbReference>
<protein>
    <submittedName>
        <fullName evidence="3">Deoxyribonuclease</fullName>
    </submittedName>
</protein>